<dbReference type="SUPFAM" id="SSF69572">
    <property type="entry name" value="Activating enzymes of the ubiquitin-like proteins"/>
    <property type="match status" value="1"/>
</dbReference>
<sequence>MTPEDTPALDRDRRFGGVARLHGDRALDTMARARVAVVGLGGVGSWAAEALARCGIGGLTLIDLDHVAESNINRQAHALESTLGMAKIDAMADRILAINPDCRLTKVDDFLTPDNAADLLGDPQAGPLTAILDCTDQAAAKVAMILFAKANNVPVVVCGGAGGKTNPLALRATDITETLNDALLAKVRNQLRRQHGFARAATPGGKPLKRIPKMHIRALWVNEPVRLPAAWVDAAVTAEPGSEGAEALQGLSCAGYGSIVTVTAAMGLAAAHEVLQLLFESPPPAG</sequence>
<name>A0A7Y9IXR5_9BURK</name>
<keyword evidence="3" id="KW-1185">Reference proteome</keyword>
<protein>
    <submittedName>
        <fullName evidence="2">tRNA A37 threonylcarbamoyladenosine dehydratase</fullName>
    </submittedName>
</protein>
<dbReference type="Pfam" id="PF00899">
    <property type="entry name" value="ThiF"/>
    <property type="match status" value="1"/>
</dbReference>
<dbReference type="GO" id="GO:0061503">
    <property type="term" value="F:tRNA threonylcarbamoyladenosine dehydratase"/>
    <property type="evidence" value="ECO:0007669"/>
    <property type="project" value="TreeGrafter"/>
</dbReference>
<evidence type="ECO:0000313" key="3">
    <source>
        <dbReference type="Proteomes" id="UP000542125"/>
    </source>
</evidence>
<dbReference type="PANTHER" id="PTHR43267">
    <property type="entry name" value="TRNA THREONYLCARBAMOYLADENOSINE DEHYDRATASE"/>
    <property type="match status" value="1"/>
</dbReference>
<dbReference type="InterPro" id="IPR000594">
    <property type="entry name" value="ThiF_NAD_FAD-bd"/>
</dbReference>
<organism evidence="2 3">
    <name type="scientific">Pigmentiphaga litoralis</name>
    <dbReference type="NCBI Taxonomy" id="516702"/>
    <lineage>
        <taxon>Bacteria</taxon>
        <taxon>Pseudomonadati</taxon>
        <taxon>Pseudomonadota</taxon>
        <taxon>Betaproteobacteria</taxon>
        <taxon>Burkholderiales</taxon>
        <taxon>Alcaligenaceae</taxon>
        <taxon>Pigmentiphaga</taxon>
    </lineage>
</organism>
<reference evidence="2 3" key="1">
    <citation type="submission" date="2020-07" db="EMBL/GenBank/DDBJ databases">
        <title>Genomic Encyclopedia of Type Strains, Phase IV (KMG-V): Genome sequencing to study the core and pangenomes of soil and plant-associated prokaryotes.</title>
        <authorList>
            <person name="Whitman W."/>
        </authorList>
    </citation>
    <scope>NUCLEOTIDE SEQUENCE [LARGE SCALE GENOMIC DNA]</scope>
    <source>
        <strain evidence="2 3">SAS40</strain>
    </source>
</reference>
<dbReference type="GO" id="GO:0061504">
    <property type="term" value="P:cyclic threonylcarbamoyladenosine biosynthetic process"/>
    <property type="evidence" value="ECO:0007669"/>
    <property type="project" value="TreeGrafter"/>
</dbReference>
<dbReference type="RefSeq" id="WP_179589063.1">
    <property type="nucleotide sequence ID" value="NZ_JACBYR010000002.1"/>
</dbReference>
<feature type="domain" description="THIF-type NAD/FAD binding fold" evidence="1">
    <location>
        <begin position="21"/>
        <end position="281"/>
    </location>
</feature>
<proteinExistence type="predicted"/>
<dbReference type="EMBL" id="JACBYR010000002">
    <property type="protein sequence ID" value="NYE85046.1"/>
    <property type="molecule type" value="Genomic_DNA"/>
</dbReference>
<dbReference type="Proteomes" id="UP000542125">
    <property type="component" value="Unassembled WGS sequence"/>
</dbReference>
<dbReference type="InterPro" id="IPR045886">
    <property type="entry name" value="ThiF/MoeB/HesA"/>
</dbReference>
<dbReference type="InterPro" id="IPR035985">
    <property type="entry name" value="Ubiquitin-activating_enz"/>
</dbReference>
<accession>A0A7Y9IXR5</accession>
<dbReference type="AlphaFoldDB" id="A0A7Y9IXR5"/>
<dbReference type="Gene3D" id="3.40.50.720">
    <property type="entry name" value="NAD(P)-binding Rossmann-like Domain"/>
    <property type="match status" value="1"/>
</dbReference>
<gene>
    <name evidence="2" type="ORF">FHW18_004353</name>
</gene>
<evidence type="ECO:0000259" key="1">
    <source>
        <dbReference type="Pfam" id="PF00899"/>
    </source>
</evidence>
<comment type="caution">
    <text evidence="2">The sequence shown here is derived from an EMBL/GenBank/DDBJ whole genome shotgun (WGS) entry which is preliminary data.</text>
</comment>
<evidence type="ECO:0000313" key="2">
    <source>
        <dbReference type="EMBL" id="NYE85046.1"/>
    </source>
</evidence>
<dbReference type="GO" id="GO:0008641">
    <property type="term" value="F:ubiquitin-like modifier activating enzyme activity"/>
    <property type="evidence" value="ECO:0007669"/>
    <property type="project" value="InterPro"/>
</dbReference>
<dbReference type="PANTHER" id="PTHR43267:SF1">
    <property type="entry name" value="TRNA THREONYLCARBAMOYLADENOSINE DEHYDRATASE"/>
    <property type="match status" value="1"/>
</dbReference>
<dbReference type="CDD" id="cd00755">
    <property type="entry name" value="YgdL_like"/>
    <property type="match status" value="1"/>
</dbReference>